<keyword evidence="1" id="KW-0472">Membrane</keyword>
<keyword evidence="3" id="KW-1185">Reference proteome</keyword>
<comment type="caution">
    <text evidence="2">The sequence shown here is derived from an EMBL/GenBank/DDBJ whole genome shotgun (WGS) entry which is preliminary data.</text>
</comment>
<sequence length="153" mass="16904">MYLISFMDSRDVVQTDNYCGISGSVTEQFAFYHSIFNPTCQVLSFLSSAYAFIYARKITKDTSKQLSDIRPILICSAITCVLICANSVIFKFALYILTGKDFRESLHKILTEKSTAEARTVVQQKSKHSVPSVATVATLALVSHSKSSIAKVS</sequence>
<accession>A0A2A2LWM7</accession>
<reference evidence="2 3" key="1">
    <citation type="journal article" date="2017" name="Curr. Biol.">
        <title>Genome architecture and evolution of a unichromosomal asexual nematode.</title>
        <authorList>
            <person name="Fradin H."/>
            <person name="Zegar C."/>
            <person name="Gutwein M."/>
            <person name="Lucas J."/>
            <person name="Kovtun M."/>
            <person name="Corcoran D."/>
            <person name="Baugh L.R."/>
            <person name="Kiontke K."/>
            <person name="Gunsalus K."/>
            <person name="Fitch D.H."/>
            <person name="Piano F."/>
        </authorList>
    </citation>
    <scope>NUCLEOTIDE SEQUENCE [LARGE SCALE GENOMIC DNA]</scope>
    <source>
        <strain evidence="2">PF1309</strain>
    </source>
</reference>
<protein>
    <submittedName>
        <fullName evidence="2">Uncharacterized protein</fullName>
    </submittedName>
</protein>
<keyword evidence="1" id="KW-1133">Transmembrane helix</keyword>
<evidence type="ECO:0000256" key="1">
    <source>
        <dbReference type="SAM" id="Phobius"/>
    </source>
</evidence>
<feature type="transmembrane region" description="Helical" evidence="1">
    <location>
        <begin position="73"/>
        <end position="97"/>
    </location>
</feature>
<dbReference type="AlphaFoldDB" id="A0A2A2LWM7"/>
<evidence type="ECO:0000313" key="3">
    <source>
        <dbReference type="Proteomes" id="UP000218231"/>
    </source>
</evidence>
<name>A0A2A2LWM7_9BILA</name>
<dbReference type="EMBL" id="LIAE01006378">
    <property type="protein sequence ID" value="PAV90375.1"/>
    <property type="molecule type" value="Genomic_DNA"/>
</dbReference>
<dbReference type="OrthoDB" id="5822365at2759"/>
<feature type="transmembrane region" description="Helical" evidence="1">
    <location>
        <begin position="35"/>
        <end position="53"/>
    </location>
</feature>
<gene>
    <name evidence="2" type="ORF">WR25_09811</name>
</gene>
<dbReference type="Proteomes" id="UP000218231">
    <property type="component" value="Unassembled WGS sequence"/>
</dbReference>
<organism evidence="2 3">
    <name type="scientific">Diploscapter pachys</name>
    <dbReference type="NCBI Taxonomy" id="2018661"/>
    <lineage>
        <taxon>Eukaryota</taxon>
        <taxon>Metazoa</taxon>
        <taxon>Ecdysozoa</taxon>
        <taxon>Nematoda</taxon>
        <taxon>Chromadorea</taxon>
        <taxon>Rhabditida</taxon>
        <taxon>Rhabditina</taxon>
        <taxon>Rhabditomorpha</taxon>
        <taxon>Rhabditoidea</taxon>
        <taxon>Rhabditidae</taxon>
        <taxon>Diploscapter</taxon>
    </lineage>
</organism>
<proteinExistence type="predicted"/>
<keyword evidence="1" id="KW-0812">Transmembrane</keyword>
<evidence type="ECO:0000313" key="2">
    <source>
        <dbReference type="EMBL" id="PAV90375.1"/>
    </source>
</evidence>